<organism evidence="1 2">
    <name type="scientific">Pedobacter jejuensis</name>
    <dbReference type="NCBI Taxonomy" id="1268550"/>
    <lineage>
        <taxon>Bacteria</taxon>
        <taxon>Pseudomonadati</taxon>
        <taxon>Bacteroidota</taxon>
        <taxon>Sphingobacteriia</taxon>
        <taxon>Sphingobacteriales</taxon>
        <taxon>Sphingobacteriaceae</taxon>
        <taxon>Pedobacter</taxon>
    </lineage>
</organism>
<comment type="caution">
    <text evidence="1">The sequence shown here is derived from an EMBL/GenBank/DDBJ whole genome shotgun (WGS) entry which is preliminary data.</text>
</comment>
<dbReference type="SUPFAM" id="SSF55469">
    <property type="entry name" value="FMN-dependent nitroreductase-like"/>
    <property type="match status" value="1"/>
</dbReference>
<dbReference type="Proteomes" id="UP000274046">
    <property type="component" value="Unassembled WGS sequence"/>
</dbReference>
<dbReference type="Gene3D" id="3.40.109.10">
    <property type="entry name" value="NADH Oxidase"/>
    <property type="match status" value="1"/>
</dbReference>
<accession>A0A3N0C1G9</accession>
<dbReference type="EMBL" id="RBEE01000003">
    <property type="protein sequence ID" value="RNL56061.1"/>
    <property type="molecule type" value="Genomic_DNA"/>
</dbReference>
<dbReference type="GO" id="GO:0016491">
    <property type="term" value="F:oxidoreductase activity"/>
    <property type="evidence" value="ECO:0007669"/>
    <property type="project" value="InterPro"/>
</dbReference>
<dbReference type="RefSeq" id="WP_123204240.1">
    <property type="nucleotide sequence ID" value="NZ_RBEE01000003.1"/>
</dbReference>
<name>A0A3N0C1G9_9SPHI</name>
<dbReference type="OrthoDB" id="5149792at2"/>
<keyword evidence="2" id="KW-1185">Reference proteome</keyword>
<dbReference type="NCBIfam" id="NF047509">
    <property type="entry name" value="Rv3131_FMN_oxido"/>
    <property type="match status" value="1"/>
</dbReference>
<reference evidence="1 2" key="1">
    <citation type="submission" date="2018-10" db="EMBL/GenBank/DDBJ databases">
        <title>Genome sequencing of Pedobacter jejuensis TNB23.</title>
        <authorList>
            <person name="Cho Y.-J."/>
            <person name="Cho A."/>
            <person name="Kim O.-S."/>
        </authorList>
    </citation>
    <scope>NUCLEOTIDE SEQUENCE [LARGE SCALE GENOMIC DNA]</scope>
    <source>
        <strain evidence="1 2">TNB23</strain>
    </source>
</reference>
<sequence length="371" mass="42433">MNRRKFLLGSGAVVVIAGFSGYLVSDRNNFERADSLAGNNKETGLTSDEIKILSLASLAPSGHNTQPWFIKCIAPYHWIICNDKSRWLPAVDPTQRETMLSIGAFLQNLEYAADNMGYSHQFNLMAISNQAEEVMEVKLKKSGNRFSFDLELIRQRRTMRSNLLIDPLKTKDIRHLIGEDKDLIHFIPGLSKEYAYINEQTIEANKIQSYRNAAQRELSNWIRFSSADAKKKLDGLTTGSMEIDGIPGWMVRNFYDRDNVMSKSFRDQGIAQVEKQVAYSAGWFLISSKADSVECLIETGKMMQRLFLKVRERNIGIHPMTQILEEPSIKQSLNTSIRIKDEIQFILRTGYVKNYPDPVSLRRSLNMFIRS</sequence>
<proteinExistence type="predicted"/>
<gene>
    <name evidence="1" type="ORF">D7004_02205</name>
</gene>
<protein>
    <submittedName>
        <fullName evidence="1">Nitroreductase</fullName>
    </submittedName>
</protein>
<dbReference type="AlphaFoldDB" id="A0A3N0C1G9"/>
<evidence type="ECO:0000313" key="1">
    <source>
        <dbReference type="EMBL" id="RNL56061.1"/>
    </source>
</evidence>
<evidence type="ECO:0000313" key="2">
    <source>
        <dbReference type="Proteomes" id="UP000274046"/>
    </source>
</evidence>
<dbReference type="InterPro" id="IPR000415">
    <property type="entry name" value="Nitroreductase-like"/>
</dbReference>